<dbReference type="OrthoDB" id="2216648at2"/>
<dbReference type="EMBL" id="QTUA01000001">
    <property type="protein sequence ID" value="REF30652.1"/>
    <property type="molecule type" value="Genomic_DNA"/>
</dbReference>
<sequence length="195" mass="21783">MPFFDTFQTVAPMPQAVFDRYGDQVGPEISAMWREHGVGFVDDGFLKVIDPIWFEDEGFVFLRSGVPIFLTALCDTIMYIPETGTFTAMKLRFGAMDIVTEPGEPLTEVLRRFGDRGYREQVLESRHFTQAAAVHGVPDLDEGFNYVPMLALGGPHRAANLDRGHAAVSQSLLLQVDTPELRAYSPSMVEPRPDN</sequence>
<proteinExistence type="predicted"/>
<comment type="caution">
    <text evidence="1">The sequence shown here is derived from an EMBL/GenBank/DDBJ whole genome shotgun (WGS) entry which is preliminary data.</text>
</comment>
<dbReference type="Proteomes" id="UP000256253">
    <property type="component" value="Unassembled WGS sequence"/>
</dbReference>
<dbReference type="AlphaFoldDB" id="A0A3D9UMH1"/>
<dbReference type="RefSeq" id="WP_115922611.1">
    <property type="nucleotide sequence ID" value="NZ_QTUA01000001.1"/>
</dbReference>
<organism evidence="1 2">
    <name type="scientific">Calidifontibacter indicus</name>
    <dbReference type="NCBI Taxonomy" id="419650"/>
    <lineage>
        <taxon>Bacteria</taxon>
        <taxon>Bacillati</taxon>
        <taxon>Actinomycetota</taxon>
        <taxon>Actinomycetes</taxon>
        <taxon>Micrococcales</taxon>
        <taxon>Dermacoccaceae</taxon>
        <taxon>Calidifontibacter</taxon>
    </lineage>
</organism>
<accession>A0A3D9UMH1</accession>
<gene>
    <name evidence="1" type="ORF">DFJ65_1667</name>
</gene>
<evidence type="ECO:0000313" key="1">
    <source>
        <dbReference type="EMBL" id="REF30652.1"/>
    </source>
</evidence>
<keyword evidence="2" id="KW-1185">Reference proteome</keyword>
<name>A0A3D9UMH1_9MICO</name>
<protein>
    <submittedName>
        <fullName evidence="1">Uncharacterized protein</fullName>
    </submittedName>
</protein>
<evidence type="ECO:0000313" key="2">
    <source>
        <dbReference type="Proteomes" id="UP000256253"/>
    </source>
</evidence>
<reference evidence="1 2" key="1">
    <citation type="submission" date="2018-08" db="EMBL/GenBank/DDBJ databases">
        <title>Sequencing the genomes of 1000 actinobacteria strains.</title>
        <authorList>
            <person name="Klenk H.-P."/>
        </authorList>
    </citation>
    <scope>NUCLEOTIDE SEQUENCE [LARGE SCALE GENOMIC DNA]</scope>
    <source>
        <strain evidence="1 2">DSM 22967</strain>
    </source>
</reference>